<name>A0ABX6P5Y0_9BURK</name>
<evidence type="ECO:0000256" key="1">
    <source>
        <dbReference type="ARBA" id="ARBA00006484"/>
    </source>
</evidence>
<dbReference type="Gene3D" id="3.40.50.720">
    <property type="entry name" value="NAD(P)-binding Rossmann-like Domain"/>
    <property type="match status" value="1"/>
</dbReference>
<sequence length="78" mass="7929">MAADEPSEVEDATWERMLAVNLTGTMRMCRGAIPLLRAAGGGSIVNVASVAAFNATPGSASYAPSKAGVVAYTPEGSR</sequence>
<dbReference type="InterPro" id="IPR002347">
    <property type="entry name" value="SDR_fam"/>
</dbReference>
<protein>
    <submittedName>
        <fullName evidence="3">SDR family oxidoreductase</fullName>
    </submittedName>
</protein>
<gene>
    <name evidence="3" type="ORF">HK414_17280</name>
</gene>
<accession>A0ABX6P5Y0</accession>
<reference evidence="3 4" key="2">
    <citation type="submission" date="2020-05" db="EMBL/GenBank/DDBJ databases">
        <authorList>
            <person name="Khan S.A."/>
            <person name="Jeon C.O."/>
            <person name="Chun B.H."/>
        </authorList>
    </citation>
    <scope>NUCLEOTIDE SEQUENCE [LARGE SCALE GENOMIC DNA]</scope>
    <source>
        <strain evidence="3 4">H242</strain>
    </source>
</reference>
<evidence type="ECO:0000313" key="3">
    <source>
        <dbReference type="EMBL" id="QJW84773.1"/>
    </source>
</evidence>
<dbReference type="SUPFAM" id="SSF51735">
    <property type="entry name" value="NAD(P)-binding Rossmann-fold domains"/>
    <property type="match status" value="1"/>
</dbReference>
<evidence type="ECO:0000313" key="4">
    <source>
        <dbReference type="Proteomes" id="UP000500826"/>
    </source>
</evidence>
<dbReference type="PANTHER" id="PTHR24321:SF8">
    <property type="entry name" value="ESTRADIOL 17-BETA-DEHYDROGENASE 8-RELATED"/>
    <property type="match status" value="1"/>
</dbReference>
<reference evidence="3 4" key="1">
    <citation type="submission" date="2020-05" db="EMBL/GenBank/DDBJ databases">
        <title>Ramlibacter rhizophilus sp. nov., isolated from rhizosphere soil of national flower Mugunghwa from South Korea.</title>
        <authorList>
            <person name="Zheng-Fei Y."/>
            <person name="Huan T."/>
        </authorList>
    </citation>
    <scope>NUCLEOTIDE SEQUENCE [LARGE SCALE GENOMIC DNA]</scope>
    <source>
        <strain evidence="3 4">H242</strain>
    </source>
</reference>
<proteinExistence type="inferred from homology"/>
<comment type="similarity">
    <text evidence="1">Belongs to the short-chain dehydrogenases/reductases (SDR) family.</text>
</comment>
<dbReference type="PANTHER" id="PTHR24321">
    <property type="entry name" value="DEHYDROGENASES, SHORT CHAIN"/>
    <property type="match status" value="1"/>
</dbReference>
<keyword evidence="4" id="KW-1185">Reference proteome</keyword>
<keyword evidence="2" id="KW-0560">Oxidoreductase</keyword>
<dbReference type="PRINTS" id="PR00081">
    <property type="entry name" value="GDHRDH"/>
</dbReference>
<dbReference type="CDD" id="cd05233">
    <property type="entry name" value="SDR_c"/>
    <property type="match status" value="1"/>
</dbReference>
<evidence type="ECO:0000256" key="2">
    <source>
        <dbReference type="ARBA" id="ARBA00023002"/>
    </source>
</evidence>
<dbReference type="Proteomes" id="UP000500826">
    <property type="component" value="Chromosome"/>
</dbReference>
<dbReference type="Pfam" id="PF00106">
    <property type="entry name" value="adh_short"/>
    <property type="match status" value="1"/>
</dbReference>
<dbReference type="InterPro" id="IPR036291">
    <property type="entry name" value="NAD(P)-bd_dom_sf"/>
</dbReference>
<dbReference type="EMBL" id="CP053418">
    <property type="protein sequence ID" value="QJW84773.1"/>
    <property type="molecule type" value="Genomic_DNA"/>
</dbReference>
<organism evidence="3 4">
    <name type="scientific">Ramlibacter terrae</name>
    <dbReference type="NCBI Taxonomy" id="2732511"/>
    <lineage>
        <taxon>Bacteria</taxon>
        <taxon>Pseudomonadati</taxon>
        <taxon>Pseudomonadota</taxon>
        <taxon>Betaproteobacteria</taxon>
        <taxon>Burkholderiales</taxon>
        <taxon>Comamonadaceae</taxon>
        <taxon>Ramlibacter</taxon>
    </lineage>
</organism>